<accession>A0A9Y2MWW0</accession>
<name>A0A9Y2MWW0_9PSEU</name>
<dbReference type="EMBL" id="CP127294">
    <property type="protein sequence ID" value="WIX78399.1"/>
    <property type="molecule type" value="Genomic_DNA"/>
</dbReference>
<protein>
    <submittedName>
        <fullName evidence="2">Uncharacterized protein</fullName>
    </submittedName>
</protein>
<evidence type="ECO:0000313" key="2">
    <source>
        <dbReference type="EMBL" id="WIX78399.1"/>
    </source>
</evidence>
<proteinExistence type="predicted"/>
<keyword evidence="1" id="KW-1133">Transmembrane helix</keyword>
<evidence type="ECO:0000313" key="3">
    <source>
        <dbReference type="Proteomes" id="UP001236014"/>
    </source>
</evidence>
<dbReference type="Proteomes" id="UP001236014">
    <property type="component" value="Chromosome"/>
</dbReference>
<organism evidence="2 3">
    <name type="scientific">Amycolatopsis carbonis</name>
    <dbReference type="NCBI Taxonomy" id="715471"/>
    <lineage>
        <taxon>Bacteria</taxon>
        <taxon>Bacillati</taxon>
        <taxon>Actinomycetota</taxon>
        <taxon>Actinomycetes</taxon>
        <taxon>Pseudonocardiales</taxon>
        <taxon>Pseudonocardiaceae</taxon>
        <taxon>Amycolatopsis</taxon>
    </lineage>
</organism>
<keyword evidence="1" id="KW-0812">Transmembrane</keyword>
<keyword evidence="3" id="KW-1185">Reference proteome</keyword>
<sequence>MGDEELLLVPTAKRLMFGTAFFAVFFGFELALALTGVLDGWWRVSAPAVFLVALALTATAAWRAARAPWQVRCSAAGVEVRGFEPVAWSALAEIRIGPYRPRWVGFLSAFPSPRGLARVIAFVPGEEGGVPAVSVYDPYARPGRQLSARNAHLARKRYGSPLLVFTHSIDVSPADIAEVLRKLTGVRVIET</sequence>
<reference evidence="2 3" key="1">
    <citation type="submission" date="2023-06" db="EMBL/GenBank/DDBJ databases">
        <authorList>
            <person name="Oyuntsetseg B."/>
            <person name="Kim S.B."/>
        </authorList>
    </citation>
    <scope>NUCLEOTIDE SEQUENCE [LARGE SCALE GENOMIC DNA]</scope>
    <source>
        <strain evidence="2 3">2-15</strain>
    </source>
</reference>
<gene>
    <name evidence="2" type="ORF">QRX50_44790</name>
</gene>
<dbReference type="KEGG" id="acab:QRX50_44790"/>
<dbReference type="AlphaFoldDB" id="A0A9Y2MWW0"/>
<keyword evidence="1" id="KW-0472">Membrane</keyword>
<dbReference type="RefSeq" id="WP_285969117.1">
    <property type="nucleotide sequence ID" value="NZ_CP127294.1"/>
</dbReference>
<feature type="transmembrane region" description="Helical" evidence="1">
    <location>
        <begin position="44"/>
        <end position="62"/>
    </location>
</feature>
<feature type="transmembrane region" description="Helical" evidence="1">
    <location>
        <begin position="15"/>
        <end position="38"/>
    </location>
</feature>
<evidence type="ECO:0000256" key="1">
    <source>
        <dbReference type="SAM" id="Phobius"/>
    </source>
</evidence>